<dbReference type="Proteomes" id="UP000015105">
    <property type="component" value="Chromosome 7D"/>
</dbReference>
<dbReference type="Pfam" id="PF01595">
    <property type="entry name" value="CNNM"/>
    <property type="match status" value="1"/>
</dbReference>
<feature type="transmembrane region" description="Helical" evidence="2">
    <location>
        <begin position="12"/>
        <end position="37"/>
    </location>
</feature>
<evidence type="ECO:0000259" key="3">
    <source>
        <dbReference type="PROSITE" id="PS51846"/>
    </source>
</evidence>
<reference evidence="4" key="5">
    <citation type="journal article" date="2021" name="G3 (Bethesda)">
        <title>Aegilops tauschii genome assembly Aet v5.0 features greater sequence contiguity and improved annotation.</title>
        <authorList>
            <person name="Wang L."/>
            <person name="Zhu T."/>
            <person name="Rodriguez J.C."/>
            <person name="Deal K.R."/>
            <person name="Dubcovsky J."/>
            <person name="McGuire P.E."/>
            <person name="Lux T."/>
            <person name="Spannagl M."/>
            <person name="Mayer K.F.X."/>
            <person name="Baldrich P."/>
            <person name="Meyers B.C."/>
            <person name="Huo N."/>
            <person name="Gu Y.Q."/>
            <person name="Zhou H."/>
            <person name="Devos K.M."/>
            <person name="Bennetzen J.L."/>
            <person name="Unver T."/>
            <person name="Budak H."/>
            <person name="Gulick P.J."/>
            <person name="Galiba G."/>
            <person name="Kalapos B."/>
            <person name="Nelson D.R."/>
            <person name="Li P."/>
            <person name="You F.M."/>
            <person name="Luo M.C."/>
            <person name="Dvorak J."/>
        </authorList>
    </citation>
    <scope>NUCLEOTIDE SEQUENCE [LARGE SCALE GENOMIC DNA]</scope>
    <source>
        <strain evidence="4">cv. AL8/78</strain>
    </source>
</reference>
<reference evidence="5" key="2">
    <citation type="journal article" date="2017" name="Nat. Plants">
        <title>The Aegilops tauschii genome reveals multiple impacts of transposons.</title>
        <authorList>
            <person name="Zhao G."/>
            <person name="Zou C."/>
            <person name="Li K."/>
            <person name="Wang K."/>
            <person name="Li T."/>
            <person name="Gao L."/>
            <person name="Zhang X."/>
            <person name="Wang H."/>
            <person name="Yang Z."/>
            <person name="Liu X."/>
            <person name="Jiang W."/>
            <person name="Mao L."/>
            <person name="Kong X."/>
            <person name="Jiao Y."/>
            <person name="Jia J."/>
        </authorList>
    </citation>
    <scope>NUCLEOTIDE SEQUENCE [LARGE SCALE GENOMIC DNA]</scope>
    <source>
        <strain evidence="5">cv. AL8/78</strain>
    </source>
</reference>
<evidence type="ECO:0000313" key="4">
    <source>
        <dbReference type="EnsemblPlants" id="AET7Gv21173000.19"/>
    </source>
</evidence>
<evidence type="ECO:0000313" key="5">
    <source>
        <dbReference type="Proteomes" id="UP000015105"/>
    </source>
</evidence>
<keyword evidence="1 2" id="KW-0472">Membrane</keyword>
<dbReference type="EnsemblPlants" id="AET7Gv21173000.19">
    <property type="protein sequence ID" value="AET7Gv21173000.19"/>
    <property type="gene ID" value="AET7Gv21173000"/>
</dbReference>
<dbReference type="GO" id="GO:0016020">
    <property type="term" value="C:membrane"/>
    <property type="evidence" value="ECO:0007669"/>
    <property type="project" value="UniProtKB-UniRule"/>
</dbReference>
<keyword evidence="1 2" id="KW-0812">Transmembrane</keyword>
<organism evidence="4 5">
    <name type="scientific">Aegilops tauschii subsp. strangulata</name>
    <name type="common">Goatgrass</name>
    <dbReference type="NCBI Taxonomy" id="200361"/>
    <lineage>
        <taxon>Eukaryota</taxon>
        <taxon>Viridiplantae</taxon>
        <taxon>Streptophyta</taxon>
        <taxon>Embryophyta</taxon>
        <taxon>Tracheophyta</taxon>
        <taxon>Spermatophyta</taxon>
        <taxon>Magnoliopsida</taxon>
        <taxon>Liliopsida</taxon>
        <taxon>Poales</taxon>
        <taxon>Poaceae</taxon>
        <taxon>BOP clade</taxon>
        <taxon>Pooideae</taxon>
        <taxon>Triticodae</taxon>
        <taxon>Triticeae</taxon>
        <taxon>Triticinae</taxon>
        <taxon>Aegilops</taxon>
    </lineage>
</organism>
<evidence type="ECO:0000256" key="2">
    <source>
        <dbReference type="SAM" id="Phobius"/>
    </source>
</evidence>
<protein>
    <recommendedName>
        <fullName evidence="3">CNNM transmembrane domain-containing protein</fullName>
    </recommendedName>
</protein>
<accession>A0A453T019</accession>
<dbReference type="GO" id="GO:0030026">
    <property type="term" value="P:intracellular manganese ion homeostasis"/>
    <property type="evidence" value="ECO:0007669"/>
    <property type="project" value="TreeGrafter"/>
</dbReference>
<proteinExistence type="predicted"/>
<dbReference type="GO" id="GO:0005737">
    <property type="term" value="C:cytoplasm"/>
    <property type="evidence" value="ECO:0007669"/>
    <property type="project" value="TreeGrafter"/>
</dbReference>
<dbReference type="InterPro" id="IPR045095">
    <property type="entry name" value="ACDP"/>
</dbReference>
<reference evidence="5" key="1">
    <citation type="journal article" date="2014" name="Science">
        <title>Ancient hybridizations among the ancestral genomes of bread wheat.</title>
        <authorList>
            <consortium name="International Wheat Genome Sequencing Consortium,"/>
            <person name="Marcussen T."/>
            <person name="Sandve S.R."/>
            <person name="Heier L."/>
            <person name="Spannagl M."/>
            <person name="Pfeifer M."/>
            <person name="Jakobsen K.S."/>
            <person name="Wulff B.B."/>
            <person name="Steuernagel B."/>
            <person name="Mayer K.F."/>
            <person name="Olsen O.A."/>
        </authorList>
    </citation>
    <scope>NUCLEOTIDE SEQUENCE [LARGE SCALE GENOMIC DNA]</scope>
    <source>
        <strain evidence="5">cv. AL8/78</strain>
    </source>
</reference>
<feature type="transmembrane region" description="Helical" evidence="2">
    <location>
        <begin position="150"/>
        <end position="172"/>
    </location>
</feature>
<feature type="domain" description="CNNM transmembrane" evidence="3">
    <location>
        <begin position="6"/>
        <end position="178"/>
    </location>
</feature>
<reference evidence="4" key="4">
    <citation type="submission" date="2019-03" db="UniProtKB">
        <authorList>
            <consortium name="EnsemblPlants"/>
        </authorList>
    </citation>
    <scope>IDENTIFICATION</scope>
</reference>
<dbReference type="PANTHER" id="PTHR12064:SF66">
    <property type="entry name" value="CNNM TRANSMEMBRANE DOMAIN-CONTAINING PROTEIN"/>
    <property type="match status" value="1"/>
</dbReference>
<name>A0A453T019_AEGTS</name>
<evidence type="ECO:0000256" key="1">
    <source>
        <dbReference type="PROSITE-ProRule" id="PRU01193"/>
    </source>
</evidence>
<dbReference type="GO" id="GO:0010960">
    <property type="term" value="P:magnesium ion homeostasis"/>
    <property type="evidence" value="ECO:0007669"/>
    <property type="project" value="InterPro"/>
</dbReference>
<dbReference type="PANTHER" id="PTHR12064">
    <property type="entry name" value="METAL TRANSPORTER CNNM"/>
    <property type="match status" value="1"/>
</dbReference>
<sequence>EDTEFGTASWWAYAALSAFLVLLAGIMSGLTLGLMSLGPVDLEILMRSGTDAEKAQAAAILPVVKKQHQLLVTLLLCNACAMEALPIFLDRIFNPVLAIILSVTFVLAFGEVMNLMSKHLYFCYQPTDYLIDHYISTTRLYLKQYVLGMGWQWVLALSGLYASSWSLPILLLTRLGSS</sequence>
<reference evidence="4" key="3">
    <citation type="journal article" date="2017" name="Nature">
        <title>Genome sequence of the progenitor of the wheat D genome Aegilops tauschii.</title>
        <authorList>
            <person name="Luo M.C."/>
            <person name="Gu Y.Q."/>
            <person name="Puiu D."/>
            <person name="Wang H."/>
            <person name="Twardziok S.O."/>
            <person name="Deal K.R."/>
            <person name="Huo N."/>
            <person name="Zhu T."/>
            <person name="Wang L."/>
            <person name="Wang Y."/>
            <person name="McGuire P.E."/>
            <person name="Liu S."/>
            <person name="Long H."/>
            <person name="Ramasamy R.K."/>
            <person name="Rodriguez J.C."/>
            <person name="Van S.L."/>
            <person name="Yuan L."/>
            <person name="Wang Z."/>
            <person name="Xia Z."/>
            <person name="Xiao L."/>
            <person name="Anderson O.D."/>
            <person name="Ouyang S."/>
            <person name="Liang Y."/>
            <person name="Zimin A.V."/>
            <person name="Pertea G."/>
            <person name="Qi P."/>
            <person name="Bennetzen J.L."/>
            <person name="Dai X."/>
            <person name="Dawson M.W."/>
            <person name="Muller H.G."/>
            <person name="Kugler K."/>
            <person name="Rivarola-Duarte L."/>
            <person name="Spannagl M."/>
            <person name="Mayer K.F.X."/>
            <person name="Lu F.H."/>
            <person name="Bevan M.W."/>
            <person name="Leroy P."/>
            <person name="Li P."/>
            <person name="You F.M."/>
            <person name="Sun Q."/>
            <person name="Liu Z."/>
            <person name="Lyons E."/>
            <person name="Wicker T."/>
            <person name="Salzberg S.L."/>
            <person name="Devos K.M."/>
            <person name="Dvorak J."/>
        </authorList>
    </citation>
    <scope>NUCLEOTIDE SEQUENCE [LARGE SCALE GENOMIC DNA]</scope>
    <source>
        <strain evidence="4">cv. AL8/78</strain>
    </source>
</reference>
<keyword evidence="1 2" id="KW-1133">Transmembrane helix</keyword>
<feature type="transmembrane region" description="Helical" evidence="2">
    <location>
        <begin position="92"/>
        <end position="110"/>
    </location>
</feature>
<keyword evidence="5" id="KW-1185">Reference proteome</keyword>
<dbReference type="AlphaFoldDB" id="A0A453T019"/>
<dbReference type="PROSITE" id="PS51846">
    <property type="entry name" value="CNNM"/>
    <property type="match status" value="1"/>
</dbReference>
<dbReference type="Gramene" id="AET7Gv21173000.19">
    <property type="protein sequence ID" value="AET7Gv21173000.19"/>
    <property type="gene ID" value="AET7Gv21173000"/>
</dbReference>
<dbReference type="InterPro" id="IPR002550">
    <property type="entry name" value="CNNM"/>
</dbReference>